<gene>
    <name evidence="1" type="ORF">KUF71_004113</name>
</gene>
<reference evidence="1" key="1">
    <citation type="submission" date="2021-07" db="EMBL/GenBank/DDBJ databases">
        <authorList>
            <person name="Catto M.A."/>
            <person name="Jacobson A."/>
            <person name="Kennedy G."/>
            <person name="Labadie P."/>
            <person name="Hunt B.G."/>
            <person name="Srinivasan R."/>
        </authorList>
    </citation>
    <scope>NUCLEOTIDE SEQUENCE</scope>
    <source>
        <strain evidence="1">PL_HMW_Pooled</strain>
        <tissue evidence="1">Head</tissue>
    </source>
</reference>
<dbReference type="AlphaFoldDB" id="A0AAE1GW49"/>
<organism evidence="1 2">
    <name type="scientific">Frankliniella fusca</name>
    <dbReference type="NCBI Taxonomy" id="407009"/>
    <lineage>
        <taxon>Eukaryota</taxon>
        <taxon>Metazoa</taxon>
        <taxon>Ecdysozoa</taxon>
        <taxon>Arthropoda</taxon>
        <taxon>Hexapoda</taxon>
        <taxon>Insecta</taxon>
        <taxon>Pterygota</taxon>
        <taxon>Neoptera</taxon>
        <taxon>Paraneoptera</taxon>
        <taxon>Thysanoptera</taxon>
        <taxon>Terebrantia</taxon>
        <taxon>Thripoidea</taxon>
        <taxon>Thripidae</taxon>
        <taxon>Frankliniella</taxon>
    </lineage>
</organism>
<keyword evidence="2" id="KW-1185">Reference proteome</keyword>
<evidence type="ECO:0000313" key="2">
    <source>
        <dbReference type="Proteomes" id="UP001219518"/>
    </source>
</evidence>
<evidence type="ECO:0000313" key="1">
    <source>
        <dbReference type="EMBL" id="KAK3910239.1"/>
    </source>
</evidence>
<dbReference type="Proteomes" id="UP001219518">
    <property type="component" value="Unassembled WGS sequence"/>
</dbReference>
<reference evidence="1" key="2">
    <citation type="journal article" date="2023" name="BMC Genomics">
        <title>Pest status, molecular evolution, and epigenetic factors derived from the genome assembly of Frankliniella fusca, a thysanopteran phytovirus vector.</title>
        <authorList>
            <person name="Catto M.A."/>
            <person name="Labadie P.E."/>
            <person name="Jacobson A.L."/>
            <person name="Kennedy G.G."/>
            <person name="Srinivasan R."/>
            <person name="Hunt B.G."/>
        </authorList>
    </citation>
    <scope>NUCLEOTIDE SEQUENCE</scope>
    <source>
        <strain evidence="1">PL_HMW_Pooled</strain>
    </source>
</reference>
<accession>A0AAE1GW49</accession>
<protein>
    <submittedName>
        <fullName evidence="1">Aryl-alcohol dehydrogenase AAD14</fullName>
    </submittedName>
</protein>
<sequence>MESDIPWNLVPRKTLFHGKMPMETDTTWNMMHLTWKTDLSPWKRDHGIPWCPWDFWTGFIASIPKVWHICWSLSKGLYFEIEGDPNPSRIERRKNSKGTMMQIHKGHRADTAASLLTI</sequence>
<comment type="caution">
    <text evidence="1">The sequence shown here is derived from an EMBL/GenBank/DDBJ whole genome shotgun (WGS) entry which is preliminary data.</text>
</comment>
<dbReference type="EMBL" id="JAHWGI010000148">
    <property type="protein sequence ID" value="KAK3910239.1"/>
    <property type="molecule type" value="Genomic_DNA"/>
</dbReference>
<proteinExistence type="predicted"/>
<name>A0AAE1GW49_9NEOP</name>